<dbReference type="GO" id="GO:0070475">
    <property type="term" value="P:rRNA base methylation"/>
    <property type="evidence" value="ECO:0007669"/>
    <property type="project" value="TreeGrafter"/>
</dbReference>
<evidence type="ECO:0000256" key="4">
    <source>
        <dbReference type="ARBA" id="ARBA00022884"/>
    </source>
</evidence>
<dbReference type="PANTHER" id="PTHR22807:SF4">
    <property type="entry name" value="28S RRNA (CYTOSINE-C(5))-METHYLTRANSFERASE"/>
    <property type="match status" value="1"/>
</dbReference>
<evidence type="ECO:0000256" key="6">
    <source>
        <dbReference type="SAM" id="MobiDB-lite"/>
    </source>
</evidence>
<dbReference type="OMA" id="SFKSRIY"/>
<feature type="binding site" evidence="5">
    <location>
        <position position="286"/>
    </location>
    <ligand>
        <name>S-adenosyl-L-methionine</name>
        <dbReference type="ChEBI" id="CHEBI:59789"/>
    </ligand>
</feature>
<dbReference type="Pfam" id="PF21153">
    <property type="entry name" value="NSUN5_N"/>
    <property type="match status" value="1"/>
</dbReference>
<dbReference type="InterPro" id="IPR049560">
    <property type="entry name" value="MeTrfase_RsmB-F_NOP2_cat"/>
</dbReference>
<evidence type="ECO:0000256" key="3">
    <source>
        <dbReference type="ARBA" id="ARBA00022691"/>
    </source>
</evidence>
<dbReference type="SUPFAM" id="SSF53335">
    <property type="entry name" value="S-adenosyl-L-methionine-dependent methyltransferases"/>
    <property type="match status" value="1"/>
</dbReference>
<accession>V3ZPI8</accession>
<dbReference type="GO" id="GO:0008173">
    <property type="term" value="F:RNA methyltransferase activity"/>
    <property type="evidence" value="ECO:0007669"/>
    <property type="project" value="InterPro"/>
</dbReference>
<proteinExistence type="inferred from homology"/>
<gene>
    <name evidence="8" type="ORF">LOTGIDRAFT_132294</name>
</gene>
<feature type="binding site" evidence="5">
    <location>
        <position position="259"/>
    </location>
    <ligand>
        <name>S-adenosyl-L-methionine</name>
        <dbReference type="ChEBI" id="CHEBI:59789"/>
    </ligand>
</feature>
<feature type="compositionally biased region" description="Basic and acidic residues" evidence="6">
    <location>
        <begin position="461"/>
        <end position="471"/>
    </location>
</feature>
<dbReference type="CTD" id="20233298"/>
<reference evidence="8 9" key="1">
    <citation type="journal article" date="2013" name="Nature">
        <title>Insights into bilaterian evolution from three spiralian genomes.</title>
        <authorList>
            <person name="Simakov O."/>
            <person name="Marletaz F."/>
            <person name="Cho S.J."/>
            <person name="Edsinger-Gonzales E."/>
            <person name="Havlak P."/>
            <person name="Hellsten U."/>
            <person name="Kuo D.H."/>
            <person name="Larsson T."/>
            <person name="Lv J."/>
            <person name="Arendt D."/>
            <person name="Savage R."/>
            <person name="Osoegawa K."/>
            <person name="de Jong P."/>
            <person name="Grimwood J."/>
            <person name="Chapman J.A."/>
            <person name="Shapiro H."/>
            <person name="Aerts A."/>
            <person name="Otillar R.P."/>
            <person name="Terry A.Y."/>
            <person name="Boore J.L."/>
            <person name="Grigoriev I.V."/>
            <person name="Lindberg D.R."/>
            <person name="Seaver E.C."/>
            <person name="Weisblat D.A."/>
            <person name="Putnam N.H."/>
            <person name="Rokhsar D.S."/>
        </authorList>
    </citation>
    <scope>NUCLEOTIDE SEQUENCE [LARGE SCALE GENOMIC DNA]</scope>
</reference>
<keyword evidence="2 5" id="KW-0808">Transferase</keyword>
<feature type="region of interest" description="Disordered" evidence="6">
    <location>
        <begin position="458"/>
        <end position="623"/>
    </location>
</feature>
<dbReference type="PROSITE" id="PS51686">
    <property type="entry name" value="SAM_MT_RSMB_NOP"/>
    <property type="match status" value="1"/>
</dbReference>
<feature type="compositionally biased region" description="Basic residues" evidence="6">
    <location>
        <begin position="510"/>
        <end position="519"/>
    </location>
</feature>
<dbReference type="InterPro" id="IPR049561">
    <property type="entry name" value="NSUN5_7_fdxn-like"/>
</dbReference>
<feature type="binding site" evidence="5">
    <location>
        <begin position="235"/>
        <end position="241"/>
    </location>
    <ligand>
        <name>S-adenosyl-L-methionine</name>
        <dbReference type="ChEBI" id="CHEBI:59789"/>
    </ligand>
</feature>
<feature type="compositionally biased region" description="Basic residues" evidence="6">
    <location>
        <begin position="607"/>
        <end position="623"/>
    </location>
</feature>
<protein>
    <recommendedName>
        <fullName evidence="7">SAM-dependent MTase RsmB/NOP-type domain-containing protein</fullName>
    </recommendedName>
</protein>
<dbReference type="InterPro" id="IPR048889">
    <property type="entry name" value="NSUN5_RCM1_N"/>
</dbReference>
<evidence type="ECO:0000259" key="7">
    <source>
        <dbReference type="PROSITE" id="PS51686"/>
    </source>
</evidence>
<evidence type="ECO:0000313" key="9">
    <source>
        <dbReference type="Proteomes" id="UP000030746"/>
    </source>
</evidence>
<evidence type="ECO:0000256" key="2">
    <source>
        <dbReference type="ARBA" id="ARBA00022679"/>
    </source>
</evidence>
<dbReference type="PRINTS" id="PR02008">
    <property type="entry name" value="RCMTFAMILY"/>
</dbReference>
<feature type="domain" description="SAM-dependent MTase RsmB/NOP-type" evidence="7">
    <location>
        <begin position="123"/>
        <end position="427"/>
    </location>
</feature>
<dbReference type="Gene3D" id="3.30.70.1170">
    <property type="entry name" value="Sun protein, domain 3"/>
    <property type="match status" value="1"/>
</dbReference>
<dbReference type="InterPro" id="IPR029063">
    <property type="entry name" value="SAM-dependent_MTases_sf"/>
</dbReference>
<dbReference type="PANTHER" id="PTHR22807">
    <property type="entry name" value="NOP2 YEAST -RELATED NOL1/NOP2/FMU SUN DOMAIN-CONTAINING"/>
    <property type="match status" value="1"/>
</dbReference>
<dbReference type="Pfam" id="PF21148">
    <property type="entry name" value="NSUN5_fdxn-like"/>
    <property type="match status" value="1"/>
</dbReference>
<feature type="active site" description="Nucleophile" evidence="5">
    <location>
        <position position="361"/>
    </location>
</feature>
<evidence type="ECO:0000313" key="8">
    <source>
        <dbReference type="EMBL" id="ESO84385.1"/>
    </source>
</evidence>
<dbReference type="KEGG" id="lgi:LOTGIDRAFT_132294"/>
<dbReference type="Gene3D" id="3.40.50.150">
    <property type="entry name" value="Vaccinia Virus protein VP39"/>
    <property type="match status" value="1"/>
</dbReference>
<dbReference type="GO" id="GO:0003723">
    <property type="term" value="F:RNA binding"/>
    <property type="evidence" value="ECO:0007669"/>
    <property type="project" value="UniProtKB-UniRule"/>
</dbReference>
<feature type="compositionally biased region" description="Basic residues" evidence="6">
    <location>
        <begin position="472"/>
        <end position="484"/>
    </location>
</feature>
<feature type="compositionally biased region" description="Basic residues" evidence="6">
    <location>
        <begin position="563"/>
        <end position="572"/>
    </location>
</feature>
<dbReference type="AlphaFoldDB" id="V3ZPI8"/>
<dbReference type="InterPro" id="IPR023267">
    <property type="entry name" value="RCMT"/>
</dbReference>
<feature type="binding site" evidence="5">
    <location>
        <position position="306"/>
    </location>
    <ligand>
        <name>S-adenosyl-L-methionine</name>
        <dbReference type="ChEBI" id="CHEBI:59789"/>
    </ligand>
</feature>
<keyword evidence="9" id="KW-1185">Reference proteome</keyword>
<dbReference type="Proteomes" id="UP000030746">
    <property type="component" value="Unassembled WGS sequence"/>
</dbReference>
<dbReference type="Pfam" id="PF01189">
    <property type="entry name" value="Methyltr_RsmB-F"/>
    <property type="match status" value="1"/>
</dbReference>
<dbReference type="STRING" id="225164.V3ZPI8"/>
<dbReference type="EMBL" id="KB203534">
    <property type="protein sequence ID" value="ESO84385.1"/>
    <property type="molecule type" value="Genomic_DNA"/>
</dbReference>
<dbReference type="RefSeq" id="XP_009064990.1">
    <property type="nucleotide sequence ID" value="XM_009066742.1"/>
</dbReference>
<organism evidence="8 9">
    <name type="scientific">Lottia gigantea</name>
    <name type="common">Giant owl limpet</name>
    <dbReference type="NCBI Taxonomy" id="225164"/>
    <lineage>
        <taxon>Eukaryota</taxon>
        <taxon>Metazoa</taxon>
        <taxon>Spiralia</taxon>
        <taxon>Lophotrochozoa</taxon>
        <taxon>Mollusca</taxon>
        <taxon>Gastropoda</taxon>
        <taxon>Patellogastropoda</taxon>
        <taxon>Lottioidea</taxon>
        <taxon>Lottiidae</taxon>
        <taxon>Lottia</taxon>
    </lineage>
</organism>
<keyword evidence="3 5" id="KW-0949">S-adenosyl-L-methionine</keyword>
<keyword evidence="1 5" id="KW-0489">Methyltransferase</keyword>
<feature type="compositionally biased region" description="Basic and acidic residues" evidence="6">
    <location>
        <begin position="485"/>
        <end position="495"/>
    </location>
</feature>
<dbReference type="GeneID" id="20233298"/>
<dbReference type="OrthoDB" id="435282at2759"/>
<dbReference type="HOGENOM" id="CLU_005316_7_5_1"/>
<sequence length="623" mass="71784">MSVYLTAARVLKEALLKKGTLKTLVYSSSEKDKRKLFALVCETLKHQKILTLILEDTELLTLYGWNEETSNQLYLAITLLYDFLYGKGLGKAGRIRSLITKHKRVVLSSFNKLKENNEIPEAKKTKNSVCLPRYIRVNTLKSTKEEIVERFQNEGWILRNDLIDSDNYYEALKNLNEEEFVEDPDIPNLLVFPPRTDFHSHYLNQSGAIILQDKASCFPAYVLNPVEGSKVIDSCAAPGNKTTHLAAIMNNTGSISAFDLSKERIKTLEEFIEKAGVENTTIRCNDFMKINPSIKGCEDVEYILVDPSCSGSGIAERRNDLTDDDHSITKKRLRKLSNFQSLLLQHALTFHSVHRVVYSTCSIHEEENERVVDEVLRKFGDSFELENILPEWKERGKEGYDCSDFCIRLNTANHMTNGFFLASFVSRNFQSDYSCTEQKSRKDAKECIENINEQSEPCELENGHIDEEMTSARKKSKKKKKSKERNRDSSERDLENGGEFCENQEADVKLKKHKKKKNKHNEQNLSENEIEDKSERKLSKRKKKKDTNLCESDILETSENEKPKKRKKKRKHSAETELSDESSVEEEVVKPKKKKLKDKDSEIKTTNCKKKKKHKKKHEGSDD</sequence>
<evidence type="ECO:0000256" key="5">
    <source>
        <dbReference type="PROSITE-ProRule" id="PRU01023"/>
    </source>
</evidence>
<comment type="similarity">
    <text evidence="5">Belongs to the class I-like SAM-binding methyltransferase superfamily. RsmB/NOP family.</text>
</comment>
<dbReference type="GO" id="GO:0005730">
    <property type="term" value="C:nucleolus"/>
    <property type="evidence" value="ECO:0007669"/>
    <property type="project" value="TreeGrafter"/>
</dbReference>
<keyword evidence="4 5" id="KW-0694">RNA-binding</keyword>
<dbReference type="InterPro" id="IPR001678">
    <property type="entry name" value="MeTrfase_RsmB-F_NOP2_dom"/>
</dbReference>
<name>V3ZPI8_LOTGI</name>
<evidence type="ECO:0000256" key="1">
    <source>
        <dbReference type="ARBA" id="ARBA00022603"/>
    </source>
</evidence>
<feature type="compositionally biased region" description="Acidic residues" evidence="6">
    <location>
        <begin position="577"/>
        <end position="586"/>
    </location>
</feature>